<proteinExistence type="predicted"/>
<dbReference type="InterPro" id="IPR027417">
    <property type="entry name" value="P-loop_NTPase"/>
</dbReference>
<organism evidence="1 2">
    <name type="scientific">Candidatus Blautia stercorigallinarum</name>
    <dbReference type="NCBI Taxonomy" id="2838501"/>
    <lineage>
        <taxon>Bacteria</taxon>
        <taxon>Bacillati</taxon>
        <taxon>Bacillota</taxon>
        <taxon>Clostridia</taxon>
        <taxon>Lachnospirales</taxon>
        <taxon>Lachnospiraceae</taxon>
        <taxon>Blautia</taxon>
    </lineage>
</organism>
<evidence type="ECO:0008006" key="3">
    <source>
        <dbReference type="Google" id="ProtNLM"/>
    </source>
</evidence>
<evidence type="ECO:0000313" key="2">
    <source>
        <dbReference type="Proteomes" id="UP000886814"/>
    </source>
</evidence>
<dbReference type="AlphaFoldDB" id="A0A9D1PFZ1"/>
<accession>A0A9D1PFZ1</accession>
<dbReference type="Gene3D" id="3.40.50.300">
    <property type="entry name" value="P-loop containing nucleotide triphosphate hydrolases"/>
    <property type="match status" value="1"/>
</dbReference>
<evidence type="ECO:0000313" key="1">
    <source>
        <dbReference type="EMBL" id="HIV40116.1"/>
    </source>
</evidence>
<dbReference type="Proteomes" id="UP000886814">
    <property type="component" value="Unassembled WGS sequence"/>
</dbReference>
<dbReference type="EMBL" id="DXIQ01000099">
    <property type="protein sequence ID" value="HIV40116.1"/>
    <property type="molecule type" value="Genomic_DNA"/>
</dbReference>
<gene>
    <name evidence="1" type="ORF">H9747_14175</name>
</gene>
<reference evidence="1" key="1">
    <citation type="journal article" date="2021" name="PeerJ">
        <title>Extensive microbial diversity within the chicken gut microbiome revealed by metagenomics and culture.</title>
        <authorList>
            <person name="Gilroy R."/>
            <person name="Ravi A."/>
            <person name="Getino M."/>
            <person name="Pursley I."/>
            <person name="Horton D.L."/>
            <person name="Alikhan N.F."/>
            <person name="Baker D."/>
            <person name="Gharbi K."/>
            <person name="Hall N."/>
            <person name="Watson M."/>
            <person name="Adriaenssens E.M."/>
            <person name="Foster-Nyarko E."/>
            <person name="Jarju S."/>
            <person name="Secka A."/>
            <person name="Antonio M."/>
            <person name="Oren A."/>
            <person name="Chaudhuri R.R."/>
            <person name="La Ragione R."/>
            <person name="Hildebrand F."/>
            <person name="Pallen M.J."/>
        </authorList>
    </citation>
    <scope>NUCLEOTIDE SEQUENCE</scope>
    <source>
        <strain evidence="1">CHK195-9823</strain>
    </source>
</reference>
<reference evidence="1" key="2">
    <citation type="submission" date="2021-04" db="EMBL/GenBank/DDBJ databases">
        <authorList>
            <person name="Gilroy R."/>
        </authorList>
    </citation>
    <scope>NUCLEOTIDE SEQUENCE</scope>
    <source>
        <strain evidence="1">CHK195-9823</strain>
    </source>
</reference>
<name>A0A9D1PFZ1_9FIRM</name>
<sequence>MNIINIEHIEKIFGDKVIFDDASLGIQQGDKIGIIGINGTGARVKIRLS</sequence>
<comment type="caution">
    <text evidence="1">The sequence shown here is derived from an EMBL/GenBank/DDBJ whole genome shotgun (WGS) entry which is preliminary data.</text>
</comment>
<dbReference type="SUPFAM" id="SSF52540">
    <property type="entry name" value="P-loop containing nucleoside triphosphate hydrolases"/>
    <property type="match status" value="1"/>
</dbReference>
<protein>
    <recommendedName>
        <fullName evidence="3">ABC transporter domain-containing protein</fullName>
    </recommendedName>
</protein>